<evidence type="ECO:0000313" key="2">
    <source>
        <dbReference type="Proteomes" id="UP000092993"/>
    </source>
</evidence>
<evidence type="ECO:0000313" key="1">
    <source>
        <dbReference type="EMBL" id="OBZ71786.1"/>
    </source>
</evidence>
<comment type="caution">
    <text evidence="1">The sequence shown here is derived from an EMBL/GenBank/DDBJ whole genome shotgun (WGS) entry which is preliminary data.</text>
</comment>
<organism evidence="1 2">
    <name type="scientific">Grifola frondosa</name>
    <name type="common">Maitake</name>
    <name type="synonym">Polyporus frondosus</name>
    <dbReference type="NCBI Taxonomy" id="5627"/>
    <lineage>
        <taxon>Eukaryota</taxon>
        <taxon>Fungi</taxon>
        <taxon>Dikarya</taxon>
        <taxon>Basidiomycota</taxon>
        <taxon>Agaricomycotina</taxon>
        <taxon>Agaricomycetes</taxon>
        <taxon>Polyporales</taxon>
        <taxon>Grifolaceae</taxon>
        <taxon>Grifola</taxon>
    </lineage>
</organism>
<proteinExistence type="predicted"/>
<name>A0A1C7M5W0_GRIFR</name>
<gene>
    <name evidence="1" type="ORF">A0H81_08278</name>
</gene>
<reference evidence="1 2" key="1">
    <citation type="submission" date="2016-03" db="EMBL/GenBank/DDBJ databases">
        <title>Whole genome sequencing of Grifola frondosa 9006-11.</title>
        <authorList>
            <person name="Min B."/>
            <person name="Park H."/>
            <person name="Kim J.-G."/>
            <person name="Cho H."/>
            <person name="Oh Y.-L."/>
            <person name="Kong W.-S."/>
            <person name="Choi I.-G."/>
        </authorList>
    </citation>
    <scope>NUCLEOTIDE SEQUENCE [LARGE SCALE GENOMIC DNA]</scope>
    <source>
        <strain evidence="1 2">9006-11</strain>
    </source>
</reference>
<protein>
    <submittedName>
        <fullName evidence="1">Uncharacterized protein</fullName>
    </submittedName>
</protein>
<dbReference type="AlphaFoldDB" id="A0A1C7M5W0"/>
<sequence>MTATLKLPSMKVRPACFVSTSVLAWKESLSGRNMYLDTLCCSELDVATCGDPKSFLKFGVYTVFCAPQLTSGCLMAKHCS</sequence>
<keyword evidence="2" id="KW-1185">Reference proteome</keyword>
<dbReference type="EMBL" id="LUGG01000010">
    <property type="protein sequence ID" value="OBZ71786.1"/>
    <property type="molecule type" value="Genomic_DNA"/>
</dbReference>
<dbReference type="Proteomes" id="UP000092993">
    <property type="component" value="Unassembled WGS sequence"/>
</dbReference>
<accession>A0A1C7M5W0</accession>